<organism evidence="7 8">
    <name type="scientific">Microctonus aethiopoides</name>
    <dbReference type="NCBI Taxonomy" id="144406"/>
    <lineage>
        <taxon>Eukaryota</taxon>
        <taxon>Metazoa</taxon>
        <taxon>Ecdysozoa</taxon>
        <taxon>Arthropoda</taxon>
        <taxon>Hexapoda</taxon>
        <taxon>Insecta</taxon>
        <taxon>Pterygota</taxon>
        <taxon>Neoptera</taxon>
        <taxon>Endopterygota</taxon>
        <taxon>Hymenoptera</taxon>
        <taxon>Apocrita</taxon>
        <taxon>Ichneumonoidea</taxon>
        <taxon>Braconidae</taxon>
        <taxon>Euphorinae</taxon>
        <taxon>Microctonus</taxon>
    </lineage>
</organism>
<dbReference type="AlphaFoldDB" id="A0AA39KX20"/>
<comment type="subcellular location">
    <subcellularLocation>
        <location evidence="1">Nucleus envelope</location>
    </subcellularLocation>
</comment>
<dbReference type="PANTHER" id="PTHR14482">
    <property type="entry name" value="CHROMOSOME 12 ORF 43 HOMOLOG"/>
    <property type="match status" value="1"/>
</dbReference>
<evidence type="ECO:0000313" key="8">
    <source>
        <dbReference type="Proteomes" id="UP001168990"/>
    </source>
</evidence>
<proteinExistence type="inferred from homology"/>
<name>A0AA39KX20_9HYME</name>
<evidence type="ECO:0000256" key="3">
    <source>
        <dbReference type="ARBA" id="ARBA00013465"/>
    </source>
</evidence>
<keyword evidence="5" id="KW-0879">Wnt signaling pathway</keyword>
<keyword evidence="8" id="KW-1185">Reference proteome</keyword>
<dbReference type="PANTHER" id="PTHR14482:SF0">
    <property type="entry name" value="PROTEIN CUSTOS"/>
    <property type="match status" value="1"/>
</dbReference>
<dbReference type="InterPro" id="IPR026694">
    <property type="entry name" value="CUSTOS"/>
</dbReference>
<evidence type="ECO:0000256" key="2">
    <source>
        <dbReference type="ARBA" id="ARBA00008632"/>
    </source>
</evidence>
<keyword evidence="4" id="KW-0217">Developmental protein</keyword>
<comment type="similarity">
    <text evidence="2">Belongs to the CUSTOS family.</text>
</comment>
<evidence type="ECO:0000256" key="6">
    <source>
        <dbReference type="ARBA" id="ARBA00023242"/>
    </source>
</evidence>
<reference evidence="7" key="1">
    <citation type="journal article" date="2023" name="bioRxiv">
        <title>Scaffold-level genome assemblies of two parasitoid biocontrol wasps reveal the parthenogenesis mechanism and an associated novel virus.</title>
        <authorList>
            <person name="Inwood S."/>
            <person name="Skelly J."/>
            <person name="Guhlin J."/>
            <person name="Harrop T."/>
            <person name="Goldson S."/>
            <person name="Dearden P."/>
        </authorList>
    </citation>
    <scope>NUCLEOTIDE SEQUENCE</scope>
    <source>
        <strain evidence="7">Irish</strain>
        <tissue evidence="7">Whole body</tissue>
    </source>
</reference>
<reference evidence="7" key="2">
    <citation type="submission" date="2023-03" db="EMBL/GenBank/DDBJ databases">
        <authorList>
            <person name="Inwood S.N."/>
            <person name="Skelly J.G."/>
            <person name="Guhlin J."/>
            <person name="Harrop T.W.R."/>
            <person name="Goldson S.G."/>
            <person name="Dearden P.K."/>
        </authorList>
    </citation>
    <scope>NUCLEOTIDE SEQUENCE</scope>
    <source>
        <strain evidence="7">Irish</strain>
        <tissue evidence="7">Whole body</tissue>
    </source>
</reference>
<sequence>MADNDNDSSSTDDENIKEALREATDSEFLHNYLFNNEKSKTNVTKHDVSSAAIKTKPSSRLHSEKADIVEGFGVTQSYKDFVAKKLYEFLERSIKFKKMTNTENIVNETSGGIKLLSSSINMLSHDEIISNNTLSNKRKTTEDNSAENKLRCQEVAVDPELIITKAETKSWSQRQKGTVFKYKKKSDGTLVEEQ</sequence>
<keyword evidence="6" id="KW-0539">Nucleus</keyword>
<evidence type="ECO:0000256" key="5">
    <source>
        <dbReference type="ARBA" id="ARBA00022687"/>
    </source>
</evidence>
<dbReference type="Pfam" id="PF23999">
    <property type="entry name" value="CUSTOS"/>
    <property type="match status" value="1"/>
</dbReference>
<evidence type="ECO:0000256" key="4">
    <source>
        <dbReference type="ARBA" id="ARBA00022473"/>
    </source>
</evidence>
<evidence type="ECO:0000313" key="7">
    <source>
        <dbReference type="EMBL" id="KAK0176832.1"/>
    </source>
</evidence>
<protein>
    <recommendedName>
        <fullName evidence="3">Protein CUSTOS</fullName>
    </recommendedName>
</protein>
<dbReference type="EMBL" id="JAQQBS010000001">
    <property type="protein sequence ID" value="KAK0176832.1"/>
    <property type="molecule type" value="Genomic_DNA"/>
</dbReference>
<dbReference type="GO" id="GO:0005635">
    <property type="term" value="C:nuclear envelope"/>
    <property type="evidence" value="ECO:0007669"/>
    <property type="project" value="UniProtKB-SubCell"/>
</dbReference>
<gene>
    <name evidence="7" type="ORF">PV328_000934</name>
</gene>
<dbReference type="Proteomes" id="UP001168990">
    <property type="component" value="Unassembled WGS sequence"/>
</dbReference>
<dbReference type="GO" id="GO:0016055">
    <property type="term" value="P:Wnt signaling pathway"/>
    <property type="evidence" value="ECO:0007669"/>
    <property type="project" value="UniProtKB-KW"/>
</dbReference>
<comment type="caution">
    <text evidence="7">The sequence shown here is derived from an EMBL/GenBank/DDBJ whole genome shotgun (WGS) entry which is preliminary data.</text>
</comment>
<accession>A0AA39KX20</accession>
<evidence type="ECO:0000256" key="1">
    <source>
        <dbReference type="ARBA" id="ARBA00004259"/>
    </source>
</evidence>